<comment type="caution">
    <text evidence="1">The sequence shown here is derived from an EMBL/GenBank/DDBJ whole genome shotgun (WGS) entry which is preliminary data.</text>
</comment>
<organism evidence="1 2">
    <name type="scientific">Tritonibacter aquimaris</name>
    <dbReference type="NCBI Taxonomy" id="2663379"/>
    <lineage>
        <taxon>Bacteria</taxon>
        <taxon>Pseudomonadati</taxon>
        <taxon>Pseudomonadota</taxon>
        <taxon>Alphaproteobacteria</taxon>
        <taxon>Rhodobacterales</taxon>
        <taxon>Paracoccaceae</taxon>
        <taxon>Tritonibacter</taxon>
    </lineage>
</organism>
<dbReference type="Proteomes" id="UP000436694">
    <property type="component" value="Unassembled WGS sequence"/>
</dbReference>
<keyword evidence="2" id="KW-1185">Reference proteome</keyword>
<dbReference type="AlphaFoldDB" id="A0A844ATN6"/>
<dbReference type="EMBL" id="WIXK01000001">
    <property type="protein sequence ID" value="MQY41391.1"/>
    <property type="molecule type" value="Genomic_DNA"/>
</dbReference>
<protein>
    <submittedName>
        <fullName evidence="1">Uncharacterized protein</fullName>
    </submittedName>
</protein>
<sequence>MTEAAPPVNPIVNTCKTQHTMGMVKQRTAHIVFALAAVLAGCGPVTVYHKPDASFAQLDRDVLECQTSALKQAPVANEIRQSPSYFRPGRRICEDGNCYHTSGHWVPGNIYTVDVNRTLRLRLQSSCMRDRGYSEIEARRCPAGTPRPNGGNLGRLVTPTGNECAVAVQNGPRVLQPL</sequence>
<evidence type="ECO:0000313" key="1">
    <source>
        <dbReference type="EMBL" id="MQY41391.1"/>
    </source>
</evidence>
<evidence type="ECO:0000313" key="2">
    <source>
        <dbReference type="Proteomes" id="UP000436694"/>
    </source>
</evidence>
<reference evidence="1 2" key="1">
    <citation type="submission" date="2019-10" db="EMBL/GenBank/DDBJ databases">
        <title>Epibacterium sp. nov., isolated from seawater.</title>
        <authorList>
            <person name="Zhang X."/>
            <person name="Li N."/>
        </authorList>
    </citation>
    <scope>NUCLEOTIDE SEQUENCE [LARGE SCALE GENOMIC DNA]</scope>
    <source>
        <strain evidence="1 2">SM1969</strain>
    </source>
</reference>
<name>A0A844ATN6_9RHOB</name>
<gene>
    <name evidence="1" type="ORF">GG681_01955</name>
</gene>
<dbReference type="RefSeq" id="WP_194287122.1">
    <property type="nucleotide sequence ID" value="NZ_WIXK01000001.1"/>
</dbReference>
<accession>A0A844ATN6</accession>
<proteinExistence type="predicted"/>